<evidence type="ECO:0000313" key="3">
    <source>
        <dbReference type="Proteomes" id="UP000554482"/>
    </source>
</evidence>
<protein>
    <submittedName>
        <fullName evidence="2">Uncharacterized protein</fullName>
    </submittedName>
</protein>
<dbReference type="InterPro" id="IPR036875">
    <property type="entry name" value="Znf_CCHC_sf"/>
</dbReference>
<dbReference type="Proteomes" id="UP000554482">
    <property type="component" value="Unassembled WGS sequence"/>
</dbReference>
<gene>
    <name evidence="2" type="ORF">FRX31_014034</name>
</gene>
<dbReference type="EMBL" id="JABWDY010016071">
    <property type="protein sequence ID" value="KAF5196379.1"/>
    <property type="molecule type" value="Genomic_DNA"/>
</dbReference>
<dbReference type="GO" id="GO:0003676">
    <property type="term" value="F:nucleic acid binding"/>
    <property type="evidence" value="ECO:0007669"/>
    <property type="project" value="InterPro"/>
</dbReference>
<dbReference type="AlphaFoldDB" id="A0A7J6WG48"/>
<comment type="caution">
    <text evidence="2">The sequence shown here is derived from an EMBL/GenBank/DDBJ whole genome shotgun (WGS) entry which is preliminary data.</text>
</comment>
<feature type="region of interest" description="Disordered" evidence="1">
    <location>
        <begin position="75"/>
        <end position="100"/>
    </location>
</feature>
<proteinExistence type="predicted"/>
<name>A0A7J6WG48_THATH</name>
<dbReference type="SUPFAM" id="SSF57756">
    <property type="entry name" value="Retrovirus zinc finger-like domains"/>
    <property type="match status" value="1"/>
</dbReference>
<dbReference type="GO" id="GO:0008270">
    <property type="term" value="F:zinc ion binding"/>
    <property type="evidence" value="ECO:0007669"/>
    <property type="project" value="InterPro"/>
</dbReference>
<evidence type="ECO:0000313" key="2">
    <source>
        <dbReference type="EMBL" id="KAF5196379.1"/>
    </source>
</evidence>
<sequence>MLDFRSSILNGNFTKYDNEILLVPSMFLLCKNPTVLVASHRSSNGYRHPKSRGPQPNDECRYCHVKGHWTTNCPLLGKGDQSSQQRTSPSSQVPTTGSESALATLTSQIQELIDKHVGGTLTAASAMHQFANVPTTSSLLQTPDSSLIEADWDRP</sequence>
<keyword evidence="3" id="KW-1185">Reference proteome</keyword>
<evidence type="ECO:0000256" key="1">
    <source>
        <dbReference type="SAM" id="MobiDB-lite"/>
    </source>
</evidence>
<feature type="compositionally biased region" description="Low complexity" evidence="1">
    <location>
        <begin position="81"/>
        <end position="92"/>
    </location>
</feature>
<organism evidence="2 3">
    <name type="scientific">Thalictrum thalictroides</name>
    <name type="common">Rue-anemone</name>
    <name type="synonym">Anemone thalictroides</name>
    <dbReference type="NCBI Taxonomy" id="46969"/>
    <lineage>
        <taxon>Eukaryota</taxon>
        <taxon>Viridiplantae</taxon>
        <taxon>Streptophyta</taxon>
        <taxon>Embryophyta</taxon>
        <taxon>Tracheophyta</taxon>
        <taxon>Spermatophyta</taxon>
        <taxon>Magnoliopsida</taxon>
        <taxon>Ranunculales</taxon>
        <taxon>Ranunculaceae</taxon>
        <taxon>Thalictroideae</taxon>
        <taxon>Thalictrum</taxon>
    </lineage>
</organism>
<dbReference type="Gene3D" id="4.10.60.10">
    <property type="entry name" value="Zinc finger, CCHC-type"/>
    <property type="match status" value="1"/>
</dbReference>
<reference evidence="2 3" key="1">
    <citation type="submission" date="2020-06" db="EMBL/GenBank/DDBJ databases">
        <title>Transcriptomic and genomic resources for Thalictrum thalictroides and T. hernandezii: Facilitating candidate gene discovery in an emerging model plant lineage.</title>
        <authorList>
            <person name="Arias T."/>
            <person name="Riano-Pachon D.M."/>
            <person name="Di Stilio V.S."/>
        </authorList>
    </citation>
    <scope>NUCLEOTIDE SEQUENCE [LARGE SCALE GENOMIC DNA]</scope>
    <source>
        <strain evidence="3">cv. WT478/WT964</strain>
        <tissue evidence="2">Leaves</tissue>
    </source>
</reference>
<accession>A0A7J6WG48</accession>